<feature type="region of interest" description="Disordered" evidence="1">
    <location>
        <begin position="67"/>
        <end position="86"/>
    </location>
</feature>
<evidence type="ECO:0000313" key="2">
    <source>
        <dbReference type="EMBL" id="MCI3238205.1"/>
    </source>
</evidence>
<accession>A0ABS9X821</accession>
<dbReference type="EMBL" id="JALDAX010000001">
    <property type="protein sequence ID" value="MCI3238205.1"/>
    <property type="molecule type" value="Genomic_DNA"/>
</dbReference>
<proteinExistence type="predicted"/>
<name>A0ABS9X821_9ACTN</name>
<evidence type="ECO:0000313" key="3">
    <source>
        <dbReference type="Proteomes" id="UP001165270"/>
    </source>
</evidence>
<evidence type="ECO:0000256" key="1">
    <source>
        <dbReference type="SAM" id="MobiDB-lite"/>
    </source>
</evidence>
<organism evidence="2 3">
    <name type="scientific">Streptomyces spinosisporus</name>
    <dbReference type="NCBI Taxonomy" id="2927582"/>
    <lineage>
        <taxon>Bacteria</taxon>
        <taxon>Bacillati</taxon>
        <taxon>Actinomycetota</taxon>
        <taxon>Actinomycetes</taxon>
        <taxon>Kitasatosporales</taxon>
        <taxon>Streptomycetaceae</taxon>
        <taxon>Streptomyces</taxon>
    </lineage>
</organism>
<sequence>MSTVIRSRNRRTAAPTLPELVMRHLRQRKGAGLPGRSLWALGAALGTDGEALRPVLARLEERGLIVQEKAAPSRDRERPAPTWRAL</sequence>
<dbReference type="Proteomes" id="UP001165270">
    <property type="component" value="Unassembled WGS sequence"/>
</dbReference>
<reference evidence="2" key="1">
    <citation type="submission" date="2022-03" db="EMBL/GenBank/DDBJ databases">
        <title>Streptomyces 7R015 and 7R016 isolated from Barleria lupulina in Thailand.</title>
        <authorList>
            <person name="Kanchanasin P."/>
            <person name="Phongsopitanun W."/>
            <person name="Tanasupawat S."/>
        </authorList>
    </citation>
    <scope>NUCLEOTIDE SEQUENCE</scope>
    <source>
        <strain evidence="2">7R016</strain>
    </source>
</reference>
<comment type="caution">
    <text evidence="2">The sequence shown here is derived from an EMBL/GenBank/DDBJ whole genome shotgun (WGS) entry which is preliminary data.</text>
</comment>
<dbReference type="RefSeq" id="WP_242707821.1">
    <property type="nucleotide sequence ID" value="NZ_JALDAX010000001.1"/>
</dbReference>
<gene>
    <name evidence="2" type="ORF">MQN93_00560</name>
</gene>
<protein>
    <recommendedName>
        <fullName evidence="4">MarR family transcriptional regulator</fullName>
    </recommendedName>
</protein>
<keyword evidence="3" id="KW-1185">Reference proteome</keyword>
<evidence type="ECO:0008006" key="4">
    <source>
        <dbReference type="Google" id="ProtNLM"/>
    </source>
</evidence>